<evidence type="ECO:0000259" key="6">
    <source>
        <dbReference type="Pfam" id="PF08281"/>
    </source>
</evidence>
<comment type="similarity">
    <text evidence="1">Belongs to the sigma-70 factor family. ECF subfamily.</text>
</comment>
<dbReference type="InterPro" id="IPR007627">
    <property type="entry name" value="RNA_pol_sigma70_r2"/>
</dbReference>
<dbReference type="RefSeq" id="WP_205186119.1">
    <property type="nucleotide sequence ID" value="NZ_JAFBFC010000003.1"/>
</dbReference>
<dbReference type="PANTHER" id="PTHR43133:SF51">
    <property type="entry name" value="RNA POLYMERASE SIGMA FACTOR"/>
    <property type="match status" value="1"/>
</dbReference>
<evidence type="ECO:0000256" key="3">
    <source>
        <dbReference type="ARBA" id="ARBA00023082"/>
    </source>
</evidence>
<dbReference type="Gene3D" id="1.10.1740.10">
    <property type="match status" value="1"/>
</dbReference>
<dbReference type="Pfam" id="PF08281">
    <property type="entry name" value="Sigma70_r4_2"/>
    <property type="match status" value="1"/>
</dbReference>
<dbReference type="Proteomes" id="UP000809829">
    <property type="component" value="Unassembled WGS sequence"/>
</dbReference>
<reference evidence="7 8" key="1">
    <citation type="submission" date="2021-01" db="EMBL/GenBank/DDBJ databases">
        <title>Genomic Encyclopedia of Type Strains, Phase IV (KMG-IV): sequencing the most valuable type-strain genomes for metagenomic binning, comparative biology and taxonomic classification.</title>
        <authorList>
            <person name="Goeker M."/>
        </authorList>
    </citation>
    <scope>NUCLEOTIDE SEQUENCE [LARGE SCALE GENOMIC DNA]</scope>
    <source>
        <strain evidence="7 8">DSM 104297</strain>
    </source>
</reference>
<dbReference type="NCBIfam" id="TIGR02937">
    <property type="entry name" value="sigma70-ECF"/>
    <property type="match status" value="1"/>
</dbReference>
<dbReference type="InterPro" id="IPR013325">
    <property type="entry name" value="RNA_pol_sigma_r2"/>
</dbReference>
<keyword evidence="4" id="KW-0804">Transcription</keyword>
<dbReference type="Pfam" id="PF04542">
    <property type="entry name" value="Sigma70_r2"/>
    <property type="match status" value="1"/>
</dbReference>
<dbReference type="InterPro" id="IPR014284">
    <property type="entry name" value="RNA_pol_sigma-70_dom"/>
</dbReference>
<keyword evidence="3" id="KW-0731">Sigma factor</keyword>
<dbReference type="InterPro" id="IPR039425">
    <property type="entry name" value="RNA_pol_sigma-70-like"/>
</dbReference>
<sequence length="176" mass="20411">MNISELVKHAQKGDDEAFEQLIATVRHRLYKTAYLYVRNEQDALDLYQDAIYQAYLSLKTLKNREHFQAWIVKIVANKAIDFIRKSSKQFIANSDSFSHLCSVDMIRHVEHSLDLTAAFAALDHEQKTLILLRYYYDLPVKEISKLTNSPEGTIKSSLHRAKKTMRPILKEGYLHG</sequence>
<dbReference type="InterPro" id="IPR013249">
    <property type="entry name" value="RNA_pol_sigma70_r4_t2"/>
</dbReference>
<dbReference type="Gene3D" id="1.10.10.10">
    <property type="entry name" value="Winged helix-like DNA-binding domain superfamily/Winged helix DNA-binding domain"/>
    <property type="match status" value="1"/>
</dbReference>
<keyword evidence="8" id="KW-1185">Reference proteome</keyword>
<dbReference type="InterPro" id="IPR013324">
    <property type="entry name" value="RNA_pol_sigma_r3/r4-like"/>
</dbReference>
<comment type="caution">
    <text evidence="7">The sequence shown here is derived from an EMBL/GenBank/DDBJ whole genome shotgun (WGS) entry which is preliminary data.</text>
</comment>
<dbReference type="CDD" id="cd06171">
    <property type="entry name" value="Sigma70_r4"/>
    <property type="match status" value="1"/>
</dbReference>
<dbReference type="InterPro" id="IPR036388">
    <property type="entry name" value="WH-like_DNA-bd_sf"/>
</dbReference>
<evidence type="ECO:0000256" key="4">
    <source>
        <dbReference type="ARBA" id="ARBA00023163"/>
    </source>
</evidence>
<keyword evidence="2" id="KW-0805">Transcription regulation</keyword>
<evidence type="ECO:0000313" key="8">
    <source>
        <dbReference type="Proteomes" id="UP000809829"/>
    </source>
</evidence>
<organism evidence="7 8">
    <name type="scientific">Priestia iocasae</name>
    <dbReference type="NCBI Taxonomy" id="2291674"/>
    <lineage>
        <taxon>Bacteria</taxon>
        <taxon>Bacillati</taxon>
        <taxon>Bacillota</taxon>
        <taxon>Bacilli</taxon>
        <taxon>Bacillales</taxon>
        <taxon>Bacillaceae</taxon>
        <taxon>Priestia</taxon>
    </lineage>
</organism>
<dbReference type="SUPFAM" id="SSF88659">
    <property type="entry name" value="Sigma3 and sigma4 domains of RNA polymerase sigma factors"/>
    <property type="match status" value="1"/>
</dbReference>
<gene>
    <name evidence="7" type="ORF">JOC83_001653</name>
</gene>
<feature type="domain" description="RNA polymerase sigma-70 region 2" evidence="5">
    <location>
        <begin position="21"/>
        <end position="87"/>
    </location>
</feature>
<evidence type="ECO:0000313" key="7">
    <source>
        <dbReference type="EMBL" id="MBM7702806.1"/>
    </source>
</evidence>
<proteinExistence type="inferred from homology"/>
<evidence type="ECO:0000256" key="1">
    <source>
        <dbReference type="ARBA" id="ARBA00010641"/>
    </source>
</evidence>
<accession>A0ABS2QTL5</accession>
<dbReference type="PANTHER" id="PTHR43133">
    <property type="entry name" value="RNA POLYMERASE ECF-TYPE SIGMA FACTO"/>
    <property type="match status" value="1"/>
</dbReference>
<name>A0ABS2QTL5_9BACI</name>
<protein>
    <submittedName>
        <fullName evidence="7">RNA polymerase sigma-70 factor (ECF subfamily)</fullName>
    </submittedName>
</protein>
<evidence type="ECO:0000256" key="2">
    <source>
        <dbReference type="ARBA" id="ARBA00023015"/>
    </source>
</evidence>
<feature type="domain" description="RNA polymerase sigma factor 70 region 4 type 2" evidence="6">
    <location>
        <begin position="114"/>
        <end position="165"/>
    </location>
</feature>
<evidence type="ECO:0000259" key="5">
    <source>
        <dbReference type="Pfam" id="PF04542"/>
    </source>
</evidence>
<dbReference type="EMBL" id="JAFBFC010000003">
    <property type="protein sequence ID" value="MBM7702806.1"/>
    <property type="molecule type" value="Genomic_DNA"/>
</dbReference>
<dbReference type="SUPFAM" id="SSF88946">
    <property type="entry name" value="Sigma2 domain of RNA polymerase sigma factors"/>
    <property type="match status" value="1"/>
</dbReference>